<feature type="binding site" evidence="10">
    <location>
        <position position="320"/>
    </location>
    <ligand>
        <name>NAD(+)</name>
        <dbReference type="ChEBI" id="CHEBI:57540"/>
    </ligand>
</feature>
<dbReference type="InterPro" id="IPR036291">
    <property type="entry name" value="NAD(P)-bd_dom_sf"/>
</dbReference>
<organism evidence="12 13">
    <name type="scientific">Treponema saccharophilum DSM 2985</name>
    <dbReference type="NCBI Taxonomy" id="907348"/>
    <lineage>
        <taxon>Bacteria</taxon>
        <taxon>Pseudomonadati</taxon>
        <taxon>Spirochaetota</taxon>
        <taxon>Spirochaetia</taxon>
        <taxon>Spirochaetales</taxon>
        <taxon>Treponemataceae</taxon>
        <taxon>Treponema</taxon>
    </lineage>
</organism>
<dbReference type="Pfam" id="PF00984">
    <property type="entry name" value="UDPG_MGDP_dh"/>
    <property type="match status" value="1"/>
</dbReference>
<dbReference type="SUPFAM" id="SSF48179">
    <property type="entry name" value="6-phosphogluconate dehydrogenase C-terminal domain-like"/>
    <property type="match status" value="1"/>
</dbReference>
<dbReference type="SMART" id="SM00984">
    <property type="entry name" value="UDPG_MGDP_dh_C"/>
    <property type="match status" value="1"/>
</dbReference>
<dbReference type="RefSeq" id="WP_002705519.1">
    <property type="nucleotide sequence ID" value="NZ_AGRW01000051.1"/>
</dbReference>
<dbReference type="GO" id="GO:0051287">
    <property type="term" value="F:NAD binding"/>
    <property type="evidence" value="ECO:0007669"/>
    <property type="project" value="InterPro"/>
</dbReference>
<name>H7EMH7_9SPIR</name>
<dbReference type="NCBIfam" id="TIGR03026">
    <property type="entry name" value="NDP-sugDHase"/>
    <property type="match status" value="1"/>
</dbReference>
<comment type="similarity">
    <text evidence="2 7">Belongs to the UDP-glucose/GDP-mannose dehydrogenase family.</text>
</comment>
<accession>H7EMH7</accession>
<feature type="binding site" evidence="10">
    <location>
        <position position="145"/>
    </location>
    <ligand>
        <name>NAD(+)</name>
        <dbReference type="ChEBI" id="CHEBI:57540"/>
    </ligand>
</feature>
<dbReference type="GO" id="GO:0000271">
    <property type="term" value="P:polysaccharide biosynthetic process"/>
    <property type="evidence" value="ECO:0007669"/>
    <property type="project" value="InterPro"/>
</dbReference>
<dbReference type="eggNOG" id="COG1004">
    <property type="taxonomic scope" value="Bacteria"/>
</dbReference>
<dbReference type="GO" id="GO:0006065">
    <property type="term" value="P:UDP-glucuronate biosynthetic process"/>
    <property type="evidence" value="ECO:0007669"/>
    <property type="project" value="UniProtKB-UniPathway"/>
</dbReference>
<sequence>MKIAVAGTGYVGLSNAILLAQHNEVYAVDIVQKKVDLINSKKSPIVDKEIEDYLSSKDLHLTATTDAEVAYTGADFIIISTPTNYDPHKNYFDTSSVEAVLSLVDKFNRNAVIIIKSTIPVGYTEEVSKMFSELNILFAPEFLREGHALYDNLYPSRIVVGYPKNNKKLEKAAHTFAELLQEGAIKKDIPTLFTQPTEAEAIKLFANTYLALRVSYFNELDTYAEMHNLDTKQIIQGVSLDPRIGDGYNNPSFGYGGYCLPKDTKQLLANYANIPQNLMTAIVESNRTRKEYIARHVLEKCPETVGIYRLTMKANSDNFRQSSIQDVMKILRGEGVKVVIYEPTLSTAEFEKYIVCNDLAEFKARCDVILANRITQDLEDCRDKVYTRDLFSRD</sequence>
<evidence type="ECO:0000313" key="12">
    <source>
        <dbReference type="EMBL" id="EIC01262.1"/>
    </source>
</evidence>
<evidence type="ECO:0000256" key="3">
    <source>
        <dbReference type="ARBA" id="ARBA00012954"/>
    </source>
</evidence>
<comment type="pathway">
    <text evidence="1">Nucleotide-sugar biosynthesis; UDP-alpha-D-glucuronate biosynthesis; UDP-alpha-D-glucuronate from UDP-alpha-D-glucose: step 1/1.</text>
</comment>
<evidence type="ECO:0000256" key="6">
    <source>
        <dbReference type="ARBA" id="ARBA00047473"/>
    </source>
</evidence>
<feature type="binding site" evidence="9">
    <location>
        <position position="203"/>
    </location>
    <ligand>
        <name>substrate</name>
    </ligand>
</feature>
<feature type="binding site" evidence="9">
    <location>
        <begin position="142"/>
        <end position="145"/>
    </location>
    <ligand>
        <name>substrate</name>
    </ligand>
</feature>
<evidence type="ECO:0000259" key="11">
    <source>
        <dbReference type="SMART" id="SM00984"/>
    </source>
</evidence>
<keyword evidence="4 7" id="KW-0560">Oxidoreductase</keyword>
<feature type="domain" description="UDP-glucose/GDP-mannose dehydrogenase C-terminal" evidence="11">
    <location>
        <begin position="306"/>
        <end position="393"/>
    </location>
</feature>
<feature type="binding site" evidence="10">
    <location>
        <position position="118"/>
    </location>
    <ligand>
        <name>NAD(+)</name>
        <dbReference type="ChEBI" id="CHEBI:57540"/>
    </ligand>
</feature>
<evidence type="ECO:0000256" key="10">
    <source>
        <dbReference type="PIRSR" id="PIRSR500134-3"/>
    </source>
</evidence>
<protein>
    <recommendedName>
        <fullName evidence="3 7">UDP-glucose 6-dehydrogenase</fullName>
        <ecNumber evidence="3 7">1.1.1.22</ecNumber>
    </recommendedName>
</protein>
<dbReference type="Pfam" id="PF03720">
    <property type="entry name" value="UDPG_MGDP_dh_C"/>
    <property type="match status" value="1"/>
</dbReference>
<evidence type="ECO:0000256" key="1">
    <source>
        <dbReference type="ARBA" id="ARBA00004701"/>
    </source>
</evidence>
<evidence type="ECO:0000256" key="8">
    <source>
        <dbReference type="PIRSR" id="PIRSR500134-1"/>
    </source>
</evidence>
<dbReference type="InterPro" id="IPR013328">
    <property type="entry name" value="6PGD_dom2"/>
</dbReference>
<dbReference type="PIRSF" id="PIRSF000124">
    <property type="entry name" value="UDPglc_GDPman_dh"/>
    <property type="match status" value="1"/>
</dbReference>
<evidence type="ECO:0000313" key="13">
    <source>
        <dbReference type="Proteomes" id="UP000003571"/>
    </source>
</evidence>
<keyword evidence="5 7" id="KW-0520">NAD</keyword>
<evidence type="ECO:0000256" key="5">
    <source>
        <dbReference type="ARBA" id="ARBA00023027"/>
    </source>
</evidence>
<dbReference type="InterPro" id="IPR028357">
    <property type="entry name" value="UDPglc_DH_bac"/>
</dbReference>
<dbReference type="SUPFAM" id="SSF52413">
    <property type="entry name" value="UDP-glucose/GDP-mannose dehydrogenase C-terminal domain"/>
    <property type="match status" value="1"/>
</dbReference>
<dbReference type="InterPro" id="IPR001732">
    <property type="entry name" value="UDP-Glc/GDP-Man_DH_N"/>
</dbReference>
<dbReference type="InterPro" id="IPR014027">
    <property type="entry name" value="UDP-Glc/GDP-Man_DH_C"/>
</dbReference>
<dbReference type="STRING" id="907348.TresaDRAFT_0399"/>
<evidence type="ECO:0000256" key="9">
    <source>
        <dbReference type="PIRSR" id="PIRSR500134-2"/>
    </source>
</evidence>
<dbReference type="EMBL" id="AGRW01000051">
    <property type="protein sequence ID" value="EIC01262.1"/>
    <property type="molecule type" value="Genomic_DNA"/>
</dbReference>
<feature type="binding site" evidence="9">
    <location>
        <position position="312"/>
    </location>
    <ligand>
        <name>substrate</name>
    </ligand>
</feature>
<proteinExistence type="inferred from homology"/>
<dbReference type="UniPathway" id="UPA00038">
    <property type="reaction ID" value="UER00491"/>
</dbReference>
<reference evidence="12 13" key="1">
    <citation type="submission" date="2011-09" db="EMBL/GenBank/DDBJ databases">
        <title>The draft genome of Treponema saccharophilum DSM 2985.</title>
        <authorList>
            <consortium name="US DOE Joint Genome Institute (JGI-PGF)"/>
            <person name="Lucas S."/>
            <person name="Copeland A."/>
            <person name="Lapidus A."/>
            <person name="Glavina del Rio T."/>
            <person name="Dalin E."/>
            <person name="Tice H."/>
            <person name="Bruce D."/>
            <person name="Goodwin L."/>
            <person name="Pitluck S."/>
            <person name="Peters L."/>
            <person name="Kyrpides N."/>
            <person name="Mavromatis K."/>
            <person name="Ivanova N."/>
            <person name="Markowitz V."/>
            <person name="Cheng J.-F."/>
            <person name="Hugenholtz P."/>
            <person name="Woyke T."/>
            <person name="Wu D."/>
            <person name="Gronow S."/>
            <person name="Wellnitz S."/>
            <person name="Brambilla E."/>
            <person name="Klenk H.-P."/>
            <person name="Eisen J.A."/>
        </authorList>
    </citation>
    <scope>NUCLEOTIDE SEQUENCE [LARGE SCALE GENOMIC DNA]</scope>
    <source>
        <strain evidence="12 13">DSM 2985</strain>
    </source>
</reference>
<evidence type="ECO:0000256" key="4">
    <source>
        <dbReference type="ARBA" id="ARBA00023002"/>
    </source>
</evidence>
<feature type="active site" description="Nucleophile" evidence="8">
    <location>
        <position position="259"/>
    </location>
</feature>
<dbReference type="InterPro" id="IPR008927">
    <property type="entry name" value="6-PGluconate_DH-like_C_sf"/>
</dbReference>
<dbReference type="OrthoDB" id="9803238at2"/>
<dbReference type="PANTHER" id="PTHR43750:SF2">
    <property type="entry name" value="UDP-GLUCOSE 6-DEHYDROGENASE"/>
    <property type="match status" value="1"/>
</dbReference>
<dbReference type="GO" id="GO:0003979">
    <property type="term" value="F:UDP-glucose 6-dehydrogenase activity"/>
    <property type="evidence" value="ECO:0007669"/>
    <property type="project" value="UniProtKB-EC"/>
</dbReference>
<dbReference type="PATRIC" id="fig|907348.3.peg.2153"/>
<dbReference type="Pfam" id="PF03721">
    <property type="entry name" value="UDPG_MGDP_dh_N"/>
    <property type="match status" value="1"/>
</dbReference>
<dbReference type="InterPro" id="IPR014026">
    <property type="entry name" value="UDP-Glc/GDP-Man_DH_dimer"/>
</dbReference>
<evidence type="ECO:0000256" key="7">
    <source>
        <dbReference type="PIRNR" id="PIRNR000124"/>
    </source>
</evidence>
<dbReference type="Gene3D" id="1.10.1040.10">
    <property type="entry name" value="N-(1-d-carboxylethyl)-l-norvaline Dehydrogenase, domain 2"/>
    <property type="match status" value="1"/>
</dbReference>
<dbReference type="InterPro" id="IPR017476">
    <property type="entry name" value="UDP-Glc/GDP-Man"/>
</dbReference>
<dbReference type="AlphaFoldDB" id="H7EMH7"/>
<feature type="binding site" evidence="9">
    <location>
        <position position="394"/>
    </location>
    <ligand>
        <name>substrate</name>
    </ligand>
</feature>
<feature type="binding site" evidence="10">
    <location>
        <position position="34"/>
    </location>
    <ligand>
        <name>NAD(+)</name>
        <dbReference type="ChEBI" id="CHEBI:57540"/>
    </ligand>
</feature>
<dbReference type="Gene3D" id="3.40.50.720">
    <property type="entry name" value="NAD(P)-binding Rossmann-like Domain"/>
    <property type="match status" value="2"/>
</dbReference>
<feature type="binding site" evidence="9">
    <location>
        <position position="313"/>
    </location>
    <ligand>
        <name>substrate</name>
    </ligand>
</feature>
<feature type="binding site" evidence="10">
    <location>
        <position position="29"/>
    </location>
    <ligand>
        <name>NAD(+)</name>
        <dbReference type="ChEBI" id="CHEBI:57540"/>
    </ligand>
</feature>
<evidence type="ECO:0000256" key="2">
    <source>
        <dbReference type="ARBA" id="ARBA00006601"/>
    </source>
</evidence>
<dbReference type="SUPFAM" id="SSF51735">
    <property type="entry name" value="NAD(P)-binding Rossmann-fold domains"/>
    <property type="match status" value="1"/>
</dbReference>
<dbReference type="Proteomes" id="UP000003571">
    <property type="component" value="Unassembled WGS sequence"/>
</dbReference>
<feature type="binding site" evidence="9">
    <location>
        <begin position="248"/>
        <end position="252"/>
    </location>
    <ligand>
        <name>substrate</name>
    </ligand>
</feature>
<comment type="catalytic activity">
    <reaction evidence="6 7">
        <text>UDP-alpha-D-glucose + 2 NAD(+) + H2O = UDP-alpha-D-glucuronate + 2 NADH + 3 H(+)</text>
        <dbReference type="Rhea" id="RHEA:23596"/>
        <dbReference type="ChEBI" id="CHEBI:15377"/>
        <dbReference type="ChEBI" id="CHEBI:15378"/>
        <dbReference type="ChEBI" id="CHEBI:57540"/>
        <dbReference type="ChEBI" id="CHEBI:57945"/>
        <dbReference type="ChEBI" id="CHEBI:58052"/>
        <dbReference type="ChEBI" id="CHEBI:58885"/>
        <dbReference type="EC" id="1.1.1.22"/>
    </reaction>
</comment>
<dbReference type="PANTHER" id="PTHR43750">
    <property type="entry name" value="UDP-GLUCOSE 6-DEHYDROGENASE TUAD"/>
    <property type="match status" value="1"/>
</dbReference>
<gene>
    <name evidence="12" type="ORF">TresaDRAFT_0399</name>
</gene>
<feature type="binding site" evidence="10">
    <location>
        <position position="262"/>
    </location>
    <ligand>
        <name>NAD(+)</name>
        <dbReference type="ChEBI" id="CHEBI:57540"/>
    </ligand>
</feature>
<comment type="caution">
    <text evidence="12">The sequence shown here is derived from an EMBL/GenBank/DDBJ whole genome shotgun (WGS) entry which is preliminary data.</text>
</comment>
<feature type="binding site" evidence="9">
    <location>
        <position position="256"/>
    </location>
    <ligand>
        <name>substrate</name>
    </ligand>
</feature>
<dbReference type="InterPro" id="IPR036220">
    <property type="entry name" value="UDP-Glc/GDP-Man_DH_C_sf"/>
</dbReference>
<dbReference type="EC" id="1.1.1.22" evidence="3 7"/>
<feature type="binding site" evidence="10">
    <location>
        <position position="83"/>
    </location>
    <ligand>
        <name>NAD(+)</name>
        <dbReference type="ChEBI" id="CHEBI:57540"/>
    </ligand>
</feature>
<keyword evidence="13" id="KW-1185">Reference proteome</keyword>
<dbReference type="PIRSF" id="PIRSF500134">
    <property type="entry name" value="UDPglc_DH_bac"/>
    <property type="match status" value="1"/>
</dbReference>